<evidence type="ECO:0000313" key="2">
    <source>
        <dbReference type="EMBL" id="RNA39384.1"/>
    </source>
</evidence>
<dbReference type="OrthoDB" id="10266080at2759"/>
<dbReference type="SMART" id="SM00801">
    <property type="entry name" value="dDENN"/>
    <property type="match status" value="1"/>
</dbReference>
<proteinExistence type="predicted"/>
<dbReference type="Gene3D" id="3.30.450.200">
    <property type="match status" value="1"/>
</dbReference>
<dbReference type="Proteomes" id="UP000276133">
    <property type="component" value="Unassembled WGS sequence"/>
</dbReference>
<evidence type="ECO:0000313" key="3">
    <source>
        <dbReference type="Proteomes" id="UP000276133"/>
    </source>
</evidence>
<sequence length="855" mass="99263">MQNDQFERRFNSIRSLPQGQFTKYRQMFESDSRKEQQVDKQRHANSNLEQFQMEMDKIFEGVSDETNQLLNSLCSKNQQIAEFFEQTKSNSSRDNLNEVSISSFLSDSSSTSSNESKKATMSNIYTEISSETDYADLKSASNISFNSGLFKQGNGGNITVQEPNETVITYAIESDDTDACFRSYSIDNSSLSSVPLNFSKEDQIYSSNLFKNKTDSHLPFISDDSSVDECNNSAKFDKVVQFEFPPPKPVRTFEYDIYLQAKRKEADEISKKKACDLNEHIYETLPFARSTKQENLPKNSNYDIFNTIDFFPDKSRDFNYSSQKFALSEPNLSRIGTNKKNKNEKVRRPLEKFFNNIFKKTFNRRINDKNDDEKLARGKIKEKQPVEQGVTLRNNNHTMLSKNFVTKSYIYSGQNEMSSKLKTLFDYVLIVGLNNRKCHSSDQLDSSDFINKTNPSIFWRFPDHLTDINPAIPEFCFPDPLSFSEYYKKKSEIFQFTLTNLDAKRTYGYCIRLLRKSKLPIVICILSEIDALEMYYTILTEIEKICLTSGLEQVKNFLKSLYPKPFPNRGESILVTLGFTDKNEIILNRSIDKRLEHINLYTLLSFPFDLVIKVFGSMLMEKKLIFISNKLSFLSSTIHAFETLLYPFNWPHTYIPVLPSFLIEMTEAPTPYIIGLMRSCKNELIRYKNCSDILIVDLDKQKFIHDTNSSDEMVPESLKKCLKSELTNLVNLSKNMSNYEKNFELCKIFISFFVKTIGNYQNYLVSDNQNTIESFKFLYKDFIDASNNSEIRNFLINFTQSQLFEVFISKKMQSGLNFGLMFDEAIKQENAQRNKLLTTPKTLPIKHLGKFYFKI</sequence>
<dbReference type="PANTHER" id="PTHR15288:SF0">
    <property type="entry name" value="UDENN DOMAIN-CONTAINING PROTEIN"/>
    <property type="match status" value="1"/>
</dbReference>
<protein>
    <submittedName>
        <fullName evidence="2">Suppression of tumorigenicity 5-like</fullName>
    </submittedName>
</protein>
<evidence type="ECO:0000259" key="1">
    <source>
        <dbReference type="PROSITE" id="PS50211"/>
    </source>
</evidence>
<dbReference type="InterPro" id="IPR005112">
    <property type="entry name" value="dDENN_dom"/>
</dbReference>
<organism evidence="2 3">
    <name type="scientific">Brachionus plicatilis</name>
    <name type="common">Marine rotifer</name>
    <name type="synonym">Brachionus muelleri</name>
    <dbReference type="NCBI Taxonomy" id="10195"/>
    <lineage>
        <taxon>Eukaryota</taxon>
        <taxon>Metazoa</taxon>
        <taxon>Spiralia</taxon>
        <taxon>Gnathifera</taxon>
        <taxon>Rotifera</taxon>
        <taxon>Eurotatoria</taxon>
        <taxon>Monogononta</taxon>
        <taxon>Pseudotrocha</taxon>
        <taxon>Ploima</taxon>
        <taxon>Brachionidae</taxon>
        <taxon>Brachionus</taxon>
    </lineage>
</organism>
<dbReference type="InterPro" id="IPR001194">
    <property type="entry name" value="cDENN_dom"/>
</dbReference>
<dbReference type="InterPro" id="IPR051942">
    <property type="entry name" value="DENN_domain_containing_2"/>
</dbReference>
<keyword evidence="3" id="KW-1185">Reference proteome</keyword>
<comment type="caution">
    <text evidence="2">The sequence shown here is derived from an EMBL/GenBank/DDBJ whole genome shotgun (WGS) entry which is preliminary data.</text>
</comment>
<dbReference type="Pfam" id="PF02141">
    <property type="entry name" value="DENN"/>
    <property type="match status" value="1"/>
</dbReference>
<gene>
    <name evidence="2" type="ORF">BpHYR1_039372</name>
</gene>
<dbReference type="FunFam" id="3.40.50.11500:FF:000004">
    <property type="entry name" value="DENN domain-containing protein 2C isoform X1"/>
    <property type="match status" value="1"/>
</dbReference>
<feature type="domain" description="UDENN" evidence="1">
    <location>
        <begin position="442"/>
        <end position="819"/>
    </location>
</feature>
<dbReference type="InterPro" id="IPR043153">
    <property type="entry name" value="DENN_C"/>
</dbReference>
<dbReference type="SMART" id="SM00799">
    <property type="entry name" value="DENN"/>
    <property type="match status" value="1"/>
</dbReference>
<name>A0A3M7SU96_BRAPC</name>
<dbReference type="Gene3D" id="3.40.50.11500">
    <property type="match status" value="1"/>
</dbReference>
<dbReference type="EMBL" id="REGN01000752">
    <property type="protein sequence ID" value="RNA39384.1"/>
    <property type="molecule type" value="Genomic_DNA"/>
</dbReference>
<dbReference type="STRING" id="10195.A0A3M7SU96"/>
<dbReference type="AlphaFoldDB" id="A0A3M7SU96"/>
<accession>A0A3M7SU96</accession>
<dbReference type="InterPro" id="IPR037516">
    <property type="entry name" value="Tripartite_DENN"/>
</dbReference>
<dbReference type="PROSITE" id="PS50211">
    <property type="entry name" value="DENN"/>
    <property type="match status" value="1"/>
</dbReference>
<dbReference type="PANTHER" id="PTHR15288">
    <property type="entry name" value="DENN DOMAIN-CONTAINING PROTEIN 2"/>
    <property type="match status" value="1"/>
</dbReference>
<dbReference type="InterPro" id="IPR005113">
    <property type="entry name" value="uDENN_dom"/>
</dbReference>
<dbReference type="SMART" id="SM00800">
    <property type="entry name" value="uDENN"/>
    <property type="match status" value="1"/>
</dbReference>
<reference evidence="2 3" key="1">
    <citation type="journal article" date="2018" name="Sci. Rep.">
        <title>Genomic signatures of local adaptation to the degree of environmental predictability in rotifers.</title>
        <authorList>
            <person name="Franch-Gras L."/>
            <person name="Hahn C."/>
            <person name="Garcia-Roger E.M."/>
            <person name="Carmona M.J."/>
            <person name="Serra M."/>
            <person name="Gomez A."/>
        </authorList>
    </citation>
    <scope>NUCLEOTIDE SEQUENCE [LARGE SCALE GENOMIC DNA]</scope>
    <source>
        <strain evidence="2">HYR1</strain>
    </source>
</reference>
<dbReference type="Pfam" id="PF03456">
    <property type="entry name" value="uDENN"/>
    <property type="match status" value="1"/>
</dbReference>